<dbReference type="GO" id="GO:0016887">
    <property type="term" value="F:ATP hydrolysis activity"/>
    <property type="evidence" value="ECO:0007669"/>
    <property type="project" value="InterPro"/>
</dbReference>
<organism evidence="5 6">
    <name type="scientific">Dorea formicigenerans</name>
    <dbReference type="NCBI Taxonomy" id="39486"/>
    <lineage>
        <taxon>Bacteria</taxon>
        <taxon>Bacillati</taxon>
        <taxon>Bacillota</taxon>
        <taxon>Clostridia</taxon>
        <taxon>Lachnospirales</taxon>
        <taxon>Lachnospiraceae</taxon>
        <taxon>Dorea</taxon>
    </lineage>
</organism>
<dbReference type="GO" id="GO:0015833">
    <property type="term" value="P:peptide transport"/>
    <property type="evidence" value="ECO:0007669"/>
    <property type="project" value="InterPro"/>
</dbReference>
<evidence type="ECO:0000259" key="4">
    <source>
        <dbReference type="PROSITE" id="PS50893"/>
    </source>
</evidence>
<evidence type="ECO:0000256" key="1">
    <source>
        <dbReference type="ARBA" id="ARBA00022448"/>
    </source>
</evidence>
<dbReference type="PANTHER" id="PTHR43776">
    <property type="entry name" value="TRANSPORT ATP-BINDING PROTEIN"/>
    <property type="match status" value="1"/>
</dbReference>
<dbReference type="Pfam" id="PF00005">
    <property type="entry name" value="ABC_tran"/>
    <property type="match status" value="1"/>
</dbReference>
<dbReference type="Gene3D" id="3.40.50.300">
    <property type="entry name" value="P-loop containing nucleotide triphosphate hydrolases"/>
    <property type="match status" value="1"/>
</dbReference>
<dbReference type="InterPro" id="IPR027417">
    <property type="entry name" value="P-loop_NTPase"/>
</dbReference>
<gene>
    <name evidence="5" type="ORF">DWZ98_00035</name>
</gene>
<dbReference type="GO" id="GO:0055085">
    <property type="term" value="P:transmembrane transport"/>
    <property type="evidence" value="ECO:0007669"/>
    <property type="project" value="UniProtKB-ARBA"/>
</dbReference>
<dbReference type="InterPro" id="IPR013563">
    <property type="entry name" value="Oligopep_ABC_C"/>
</dbReference>
<dbReference type="CDD" id="cd03257">
    <property type="entry name" value="ABC_NikE_OppD_transporters"/>
    <property type="match status" value="1"/>
</dbReference>
<dbReference type="PROSITE" id="PS50893">
    <property type="entry name" value="ABC_TRANSPORTER_2"/>
    <property type="match status" value="1"/>
</dbReference>
<sequence length="342" mass="38582">MNNHIAEHDELILEVKNLKKFYKAKTNSHFFGKKENLEAVGGIDLSVYKGEIIGIIGESGCGKSTLGKLLVNLEPPTDGEILFRGTPVQAMLQKHPAEFRKTVQMVFQNPFDTFLQTETIEKIMIRPLQLYASDLSHDEQLQKVIAILEEGGLRPAQDFLPRYPHELSGGQLQRISILRSMLLNPTFLVVDEPVSMLDVSVRADVINMILDLKEKYQTSIIFISHDISVVRYVADRIAVMYLGRIVEEGSTEELLSNPKHPYTKALISNCMTIDLDPPVKRIKIKGEIPSPINPGPGCYFCKRCYAAKCICQETYPDKTQITDNHFAYCHLLCQKGEKSIES</sequence>
<dbReference type="EMBL" id="QRPD01000001">
    <property type="protein sequence ID" value="RHL90552.1"/>
    <property type="molecule type" value="Genomic_DNA"/>
</dbReference>
<dbReference type="InterPro" id="IPR003593">
    <property type="entry name" value="AAA+_ATPase"/>
</dbReference>
<dbReference type="InterPro" id="IPR003439">
    <property type="entry name" value="ABC_transporter-like_ATP-bd"/>
</dbReference>
<dbReference type="PANTHER" id="PTHR43776:SF8">
    <property type="entry name" value="ABC TRANSPORTER, ATP-BINDING PROTEIN"/>
    <property type="match status" value="1"/>
</dbReference>
<dbReference type="SUPFAM" id="SSF52540">
    <property type="entry name" value="P-loop containing nucleoside triphosphate hydrolases"/>
    <property type="match status" value="1"/>
</dbReference>
<keyword evidence="3 5" id="KW-0067">ATP-binding</keyword>
<dbReference type="Proteomes" id="UP000283325">
    <property type="component" value="Unassembled WGS sequence"/>
</dbReference>
<name>A0A415N5A3_9FIRM</name>
<dbReference type="InterPro" id="IPR017871">
    <property type="entry name" value="ABC_transporter-like_CS"/>
</dbReference>
<dbReference type="PROSITE" id="PS00211">
    <property type="entry name" value="ABC_TRANSPORTER_1"/>
    <property type="match status" value="1"/>
</dbReference>
<feature type="domain" description="ABC transporter" evidence="4">
    <location>
        <begin position="13"/>
        <end position="267"/>
    </location>
</feature>
<evidence type="ECO:0000313" key="6">
    <source>
        <dbReference type="Proteomes" id="UP000283325"/>
    </source>
</evidence>
<dbReference type="AlphaFoldDB" id="A0A415N5A3"/>
<reference evidence="5 6" key="1">
    <citation type="submission" date="2018-08" db="EMBL/GenBank/DDBJ databases">
        <title>A genome reference for cultivated species of the human gut microbiota.</title>
        <authorList>
            <person name="Zou Y."/>
            <person name="Xue W."/>
            <person name="Luo G."/>
        </authorList>
    </citation>
    <scope>NUCLEOTIDE SEQUENCE [LARGE SCALE GENOMIC DNA]</scope>
    <source>
        <strain evidence="5 6">AF36-1BH</strain>
    </source>
</reference>
<protein>
    <submittedName>
        <fullName evidence="5">ABC transporter ATP-binding protein</fullName>
    </submittedName>
</protein>
<dbReference type="InterPro" id="IPR050319">
    <property type="entry name" value="ABC_transp_ATP-bind"/>
</dbReference>
<comment type="caution">
    <text evidence="5">The sequence shown here is derived from an EMBL/GenBank/DDBJ whole genome shotgun (WGS) entry which is preliminary data.</text>
</comment>
<dbReference type="NCBIfam" id="TIGR01727">
    <property type="entry name" value="oligo_HPY"/>
    <property type="match status" value="1"/>
</dbReference>
<evidence type="ECO:0000256" key="2">
    <source>
        <dbReference type="ARBA" id="ARBA00022741"/>
    </source>
</evidence>
<keyword evidence="2" id="KW-0547">Nucleotide-binding</keyword>
<dbReference type="SMART" id="SM00382">
    <property type="entry name" value="AAA"/>
    <property type="match status" value="1"/>
</dbReference>
<evidence type="ECO:0000256" key="3">
    <source>
        <dbReference type="ARBA" id="ARBA00022840"/>
    </source>
</evidence>
<accession>A0A415N5A3</accession>
<proteinExistence type="predicted"/>
<evidence type="ECO:0000313" key="5">
    <source>
        <dbReference type="EMBL" id="RHL90552.1"/>
    </source>
</evidence>
<dbReference type="RefSeq" id="WP_118426679.1">
    <property type="nucleotide sequence ID" value="NZ_JAQDGW010000001.1"/>
</dbReference>
<dbReference type="Pfam" id="PF08352">
    <property type="entry name" value="oligo_HPY"/>
    <property type="match status" value="1"/>
</dbReference>
<keyword evidence="1" id="KW-0813">Transport</keyword>
<dbReference type="GO" id="GO:0005524">
    <property type="term" value="F:ATP binding"/>
    <property type="evidence" value="ECO:0007669"/>
    <property type="project" value="UniProtKB-KW"/>
</dbReference>